<evidence type="ECO:0000313" key="2">
    <source>
        <dbReference type="EMBL" id="JAH61870.1"/>
    </source>
</evidence>
<protein>
    <recommendedName>
        <fullName evidence="1">Peptidase C76 domain-containing protein</fullName>
    </recommendedName>
</protein>
<feature type="domain" description="Peptidase C76" evidence="1">
    <location>
        <begin position="1"/>
        <end position="23"/>
    </location>
</feature>
<name>A0A0E9U9N6_ANGAN</name>
<dbReference type="AlphaFoldDB" id="A0A0E9U9N6"/>
<accession>A0A0E9U9N6</accession>
<organism evidence="2">
    <name type="scientific">Anguilla anguilla</name>
    <name type="common">European freshwater eel</name>
    <name type="synonym">Muraena anguilla</name>
    <dbReference type="NCBI Taxonomy" id="7936"/>
    <lineage>
        <taxon>Eukaryota</taxon>
        <taxon>Metazoa</taxon>
        <taxon>Chordata</taxon>
        <taxon>Craniata</taxon>
        <taxon>Vertebrata</taxon>
        <taxon>Euteleostomi</taxon>
        <taxon>Actinopterygii</taxon>
        <taxon>Neopterygii</taxon>
        <taxon>Teleostei</taxon>
        <taxon>Anguilliformes</taxon>
        <taxon>Anguillidae</taxon>
        <taxon>Anguilla</taxon>
    </lineage>
</organism>
<sequence>MGNRKVAVANSAASNTVIIFLPH</sequence>
<dbReference type="EMBL" id="GBXM01046707">
    <property type="protein sequence ID" value="JAH61870.1"/>
    <property type="molecule type" value="Transcribed_RNA"/>
</dbReference>
<dbReference type="InterPro" id="IPR006928">
    <property type="entry name" value="Herpes_teg_USP"/>
</dbReference>
<reference evidence="2" key="1">
    <citation type="submission" date="2014-11" db="EMBL/GenBank/DDBJ databases">
        <authorList>
            <person name="Amaro Gonzalez C."/>
        </authorList>
    </citation>
    <scope>NUCLEOTIDE SEQUENCE</scope>
</reference>
<reference evidence="2" key="2">
    <citation type="journal article" date="2015" name="Fish Shellfish Immunol.">
        <title>Early steps in the European eel (Anguilla anguilla)-Vibrio vulnificus interaction in the gills: Role of the RtxA13 toxin.</title>
        <authorList>
            <person name="Callol A."/>
            <person name="Pajuelo D."/>
            <person name="Ebbesson L."/>
            <person name="Teles M."/>
            <person name="MacKenzie S."/>
            <person name="Amaro C."/>
        </authorList>
    </citation>
    <scope>NUCLEOTIDE SEQUENCE</scope>
</reference>
<proteinExistence type="predicted"/>
<evidence type="ECO:0000259" key="1">
    <source>
        <dbReference type="PROSITE" id="PS51521"/>
    </source>
</evidence>
<dbReference type="PROSITE" id="PS51521">
    <property type="entry name" value="HTUSP"/>
    <property type="match status" value="1"/>
</dbReference>